<proteinExistence type="predicted"/>
<name>A0ABW2I203_9ACTN</name>
<dbReference type="Pfam" id="PF06271">
    <property type="entry name" value="RDD"/>
    <property type="match status" value="1"/>
</dbReference>
<dbReference type="EMBL" id="JBHTBJ010000039">
    <property type="protein sequence ID" value="MFC7278890.1"/>
    <property type="molecule type" value="Genomic_DNA"/>
</dbReference>
<comment type="subcellular location">
    <subcellularLocation>
        <location evidence="1">Cell membrane</location>
        <topology evidence="1">Multi-pass membrane protein</topology>
    </subcellularLocation>
</comment>
<feature type="domain" description="RDD" evidence="7">
    <location>
        <begin position="17"/>
        <end position="142"/>
    </location>
</feature>
<protein>
    <submittedName>
        <fullName evidence="8">RDD family protein</fullName>
    </submittedName>
</protein>
<evidence type="ECO:0000256" key="4">
    <source>
        <dbReference type="ARBA" id="ARBA00022989"/>
    </source>
</evidence>
<evidence type="ECO:0000256" key="1">
    <source>
        <dbReference type="ARBA" id="ARBA00004651"/>
    </source>
</evidence>
<feature type="transmembrane region" description="Helical" evidence="6">
    <location>
        <begin position="31"/>
        <end position="52"/>
    </location>
</feature>
<keyword evidence="5 6" id="KW-0472">Membrane</keyword>
<evidence type="ECO:0000313" key="9">
    <source>
        <dbReference type="Proteomes" id="UP001596548"/>
    </source>
</evidence>
<evidence type="ECO:0000256" key="6">
    <source>
        <dbReference type="SAM" id="Phobius"/>
    </source>
</evidence>
<evidence type="ECO:0000256" key="2">
    <source>
        <dbReference type="ARBA" id="ARBA00022475"/>
    </source>
</evidence>
<feature type="transmembrane region" description="Helical" evidence="6">
    <location>
        <begin position="64"/>
        <end position="84"/>
    </location>
</feature>
<keyword evidence="9" id="KW-1185">Reference proteome</keyword>
<feature type="transmembrane region" description="Helical" evidence="6">
    <location>
        <begin position="108"/>
        <end position="130"/>
    </location>
</feature>
<dbReference type="RefSeq" id="WP_378976006.1">
    <property type="nucleotide sequence ID" value="NZ_JBHTBJ010000039.1"/>
</dbReference>
<evidence type="ECO:0000256" key="5">
    <source>
        <dbReference type="ARBA" id="ARBA00023136"/>
    </source>
</evidence>
<comment type="caution">
    <text evidence="8">The sequence shown here is derived from an EMBL/GenBank/DDBJ whole genome shotgun (WGS) entry which is preliminary data.</text>
</comment>
<dbReference type="Proteomes" id="UP001596548">
    <property type="component" value="Unassembled WGS sequence"/>
</dbReference>
<accession>A0ABW2I203</accession>
<dbReference type="InterPro" id="IPR051791">
    <property type="entry name" value="Pra-immunoreactive"/>
</dbReference>
<keyword evidence="3 6" id="KW-0812">Transmembrane</keyword>
<dbReference type="PANTHER" id="PTHR36115">
    <property type="entry name" value="PROLINE-RICH ANTIGEN HOMOLOG-RELATED"/>
    <property type="match status" value="1"/>
</dbReference>
<evidence type="ECO:0000259" key="7">
    <source>
        <dbReference type="Pfam" id="PF06271"/>
    </source>
</evidence>
<evidence type="ECO:0000256" key="3">
    <source>
        <dbReference type="ARBA" id="ARBA00022692"/>
    </source>
</evidence>
<dbReference type="InterPro" id="IPR010432">
    <property type="entry name" value="RDD"/>
</dbReference>
<reference evidence="9" key="1">
    <citation type="journal article" date="2019" name="Int. J. Syst. Evol. Microbiol.">
        <title>The Global Catalogue of Microorganisms (GCM) 10K type strain sequencing project: providing services to taxonomists for standard genome sequencing and annotation.</title>
        <authorList>
            <consortium name="The Broad Institute Genomics Platform"/>
            <consortium name="The Broad Institute Genome Sequencing Center for Infectious Disease"/>
            <person name="Wu L."/>
            <person name="Ma J."/>
        </authorList>
    </citation>
    <scope>NUCLEOTIDE SEQUENCE [LARGE SCALE GENOMIC DNA]</scope>
    <source>
        <strain evidence="9">XZYJT-10</strain>
    </source>
</reference>
<organism evidence="8 9">
    <name type="scientific">Paractinoplanes rhizophilus</name>
    <dbReference type="NCBI Taxonomy" id="1416877"/>
    <lineage>
        <taxon>Bacteria</taxon>
        <taxon>Bacillati</taxon>
        <taxon>Actinomycetota</taxon>
        <taxon>Actinomycetes</taxon>
        <taxon>Micromonosporales</taxon>
        <taxon>Micromonosporaceae</taxon>
        <taxon>Paractinoplanes</taxon>
    </lineage>
</organism>
<keyword evidence="4 6" id="KW-1133">Transmembrane helix</keyword>
<dbReference type="PANTHER" id="PTHR36115:SF6">
    <property type="entry name" value="PROLINE-RICH ANTIGEN HOMOLOG"/>
    <property type="match status" value="1"/>
</dbReference>
<gene>
    <name evidence="8" type="ORF">ACFQS1_33415</name>
</gene>
<sequence>MSATISAKPVLSVAGFAGVVSRTIAYVADCLIVAIASTGAAAGIYLVASVVGSDARDLARTLTTTYLVGLPVVFALYCTVFWGLTGRTPGMAVVGVRVVGSSRDRVRWWSALVRAVLLAYFPIGSLWLLVDRRHRAIHDLVARTVVIRR</sequence>
<keyword evidence="2" id="KW-1003">Cell membrane</keyword>
<evidence type="ECO:0000313" key="8">
    <source>
        <dbReference type="EMBL" id="MFC7278890.1"/>
    </source>
</evidence>